<dbReference type="AlphaFoldDB" id="A0A133Q6I1"/>
<dbReference type="PANTHER" id="PTHR44943">
    <property type="entry name" value="CELLULOSE SYNTHASE OPERON PROTEIN C"/>
    <property type="match status" value="1"/>
</dbReference>
<dbReference type="Proteomes" id="UP000070533">
    <property type="component" value="Unassembled WGS sequence"/>
</dbReference>
<gene>
    <name evidence="3" type="ORF">HMPREF3226_01583</name>
</gene>
<comment type="caution">
    <text evidence="3">The sequence shown here is derived from an EMBL/GenBank/DDBJ whole genome shotgun (WGS) entry which is preliminary data.</text>
</comment>
<dbReference type="PATRIC" id="fig|28128.5.peg.1623"/>
<sequence length="399" mass="46791">MKRNTVIFLLLVIPLVLFAQKKQIMIARDLVKSGKHLEKAEKSMRIVLEDSVNRHNKKAWIVLCEALTKQYEDGNEKLYLKQKYDTASLFSITQRLYHTMASFDSIDAMPDARGRIRPKYREKHASFLNSIRPNLFNGGVFLMHKKDYKTAYTYFDDYILCANQPLFHEYNYLDDDALIPHAAYWAMYCGYKLQDAGKILNHLKLAERDSSMLNFVRQYEAEAYLINKDTVRYVQSLKSGFAEFPNFVFFFPRLLEYYASKGDYKTALQVTERALKADSTSVLFQFTKSTVLLNLGRYDECINICKQLISQNENYADAYYNLGLAYFDQAIEMDKVQQSKSKRLKIDRLYEKALPYLEKYKELSPNQKDKWLAPLYTIYLNLNMGKEFDAIDKLRNGKK</sequence>
<dbReference type="RefSeq" id="WP_082745808.1">
    <property type="nucleotide sequence ID" value="NZ_CAMXYN010000056.1"/>
</dbReference>
<dbReference type="PANTHER" id="PTHR44943:SF8">
    <property type="entry name" value="TPR REPEAT-CONTAINING PROTEIN MJ0263"/>
    <property type="match status" value="1"/>
</dbReference>
<evidence type="ECO:0000256" key="1">
    <source>
        <dbReference type="ARBA" id="ARBA00022737"/>
    </source>
</evidence>
<evidence type="ECO:0000313" key="3">
    <source>
        <dbReference type="EMBL" id="KXA38491.1"/>
    </source>
</evidence>
<dbReference type="eggNOG" id="COG0457">
    <property type="taxonomic scope" value="Bacteria"/>
</dbReference>
<dbReference type="Gene3D" id="1.25.40.10">
    <property type="entry name" value="Tetratricopeptide repeat domain"/>
    <property type="match status" value="1"/>
</dbReference>
<evidence type="ECO:0000313" key="4">
    <source>
        <dbReference type="Proteomes" id="UP000070533"/>
    </source>
</evidence>
<keyword evidence="2" id="KW-0802">TPR repeat</keyword>
<name>A0A133Q6I1_9BACT</name>
<accession>A0A133Q6I1</accession>
<reference evidence="4" key="1">
    <citation type="submission" date="2016-01" db="EMBL/GenBank/DDBJ databases">
        <authorList>
            <person name="Mitreva M."/>
            <person name="Pepin K.H."/>
            <person name="Mihindukulasuriya K.A."/>
            <person name="Fulton R."/>
            <person name="Fronick C."/>
            <person name="O'Laughlin M."/>
            <person name="Miner T."/>
            <person name="Herter B."/>
            <person name="Rosa B.A."/>
            <person name="Cordes M."/>
            <person name="Tomlinson C."/>
            <person name="Wollam A."/>
            <person name="Palsikar V.B."/>
            <person name="Mardis E.R."/>
            <person name="Wilson R.K."/>
        </authorList>
    </citation>
    <scope>NUCLEOTIDE SEQUENCE [LARGE SCALE GENOMIC DNA]</scope>
    <source>
        <strain evidence="4">MJR7716</strain>
    </source>
</reference>
<protein>
    <submittedName>
        <fullName evidence="3">Uncharacterized protein</fullName>
    </submittedName>
</protein>
<organism evidence="3 4">
    <name type="scientific">Prevotella corporis</name>
    <dbReference type="NCBI Taxonomy" id="28128"/>
    <lineage>
        <taxon>Bacteria</taxon>
        <taxon>Pseudomonadati</taxon>
        <taxon>Bacteroidota</taxon>
        <taxon>Bacteroidia</taxon>
        <taxon>Bacteroidales</taxon>
        <taxon>Prevotellaceae</taxon>
        <taxon>Prevotella</taxon>
    </lineage>
</organism>
<keyword evidence="4" id="KW-1185">Reference proteome</keyword>
<proteinExistence type="predicted"/>
<dbReference type="InterPro" id="IPR051685">
    <property type="entry name" value="Ycf3/AcsC/BcsC/TPR_MFPF"/>
</dbReference>
<dbReference type="SUPFAM" id="SSF48452">
    <property type="entry name" value="TPR-like"/>
    <property type="match status" value="1"/>
</dbReference>
<dbReference type="Pfam" id="PF13414">
    <property type="entry name" value="TPR_11"/>
    <property type="match status" value="1"/>
</dbReference>
<evidence type="ECO:0000256" key="2">
    <source>
        <dbReference type="ARBA" id="ARBA00022803"/>
    </source>
</evidence>
<keyword evidence="1" id="KW-0677">Repeat</keyword>
<dbReference type="STRING" id="28128.HMPREF3226_01583"/>
<dbReference type="EMBL" id="LRQG01000113">
    <property type="protein sequence ID" value="KXA38491.1"/>
    <property type="molecule type" value="Genomic_DNA"/>
</dbReference>
<dbReference type="InterPro" id="IPR011990">
    <property type="entry name" value="TPR-like_helical_dom_sf"/>
</dbReference>